<dbReference type="Gene3D" id="2.60.120.380">
    <property type="match status" value="1"/>
</dbReference>
<dbReference type="AlphaFoldDB" id="X0XXW8"/>
<sequence>WLSTISGPGVQADDDWYEIDVTSGEENLIVDLTFTHAAGDIDLEVYDSGGALVANSYSTTDDEHIDTVLPSPGTYYLLVHWGNAGNSYDLWWDDSSFGPGPDPGDGIVTYRALLVDSYGLNDDIYGVRDALLASVGGEWVGNITLIEYADATVNNAQSGISALASASDEDDLALIYFTSHGGQAGSDSIPIDEPDANDGEVVMIDGSILDDELGLWCSVFAAGPYPLERFVLIVDICYAGEVLDGTAD</sequence>
<comment type="caution">
    <text evidence="2">The sequence shown here is derived from an EMBL/GenBank/DDBJ whole genome shotgun (WGS) entry which is preliminary data.</text>
</comment>
<evidence type="ECO:0000313" key="2">
    <source>
        <dbReference type="EMBL" id="GAG29591.1"/>
    </source>
</evidence>
<dbReference type="InterPro" id="IPR007280">
    <property type="entry name" value="Peptidase_C_arc/bac"/>
</dbReference>
<reference evidence="2" key="1">
    <citation type="journal article" date="2014" name="Front. Microbiol.">
        <title>High frequency of phylogenetically diverse reductive dehalogenase-homologous genes in deep subseafloor sedimentary metagenomes.</title>
        <authorList>
            <person name="Kawai M."/>
            <person name="Futagami T."/>
            <person name="Toyoda A."/>
            <person name="Takaki Y."/>
            <person name="Nishi S."/>
            <person name="Hori S."/>
            <person name="Arai W."/>
            <person name="Tsubouchi T."/>
            <person name="Morono Y."/>
            <person name="Uchiyama I."/>
            <person name="Ito T."/>
            <person name="Fujiyama A."/>
            <person name="Inagaki F."/>
            <person name="Takami H."/>
        </authorList>
    </citation>
    <scope>NUCLEOTIDE SEQUENCE</scope>
    <source>
        <strain evidence="2">Expedition CK06-06</strain>
    </source>
</reference>
<organism evidence="2">
    <name type="scientific">marine sediment metagenome</name>
    <dbReference type="NCBI Taxonomy" id="412755"/>
    <lineage>
        <taxon>unclassified sequences</taxon>
        <taxon>metagenomes</taxon>
        <taxon>ecological metagenomes</taxon>
    </lineage>
</organism>
<feature type="non-terminal residue" evidence="2">
    <location>
        <position position="1"/>
    </location>
</feature>
<protein>
    <recommendedName>
        <fullName evidence="1">Peptidase C-terminal archaeal/bacterial domain-containing protein</fullName>
    </recommendedName>
</protein>
<feature type="non-terminal residue" evidence="2">
    <location>
        <position position="248"/>
    </location>
</feature>
<dbReference type="EMBL" id="BARS01045128">
    <property type="protein sequence ID" value="GAG29591.1"/>
    <property type="molecule type" value="Genomic_DNA"/>
</dbReference>
<evidence type="ECO:0000259" key="1">
    <source>
        <dbReference type="Pfam" id="PF04151"/>
    </source>
</evidence>
<feature type="domain" description="Peptidase C-terminal archaeal/bacterial" evidence="1">
    <location>
        <begin position="15"/>
        <end position="79"/>
    </location>
</feature>
<proteinExistence type="predicted"/>
<dbReference type="Gene3D" id="3.40.50.1460">
    <property type="match status" value="1"/>
</dbReference>
<accession>X0XXW8</accession>
<gene>
    <name evidence="2" type="ORF">S01H1_68073</name>
</gene>
<name>X0XXW8_9ZZZZ</name>
<dbReference type="Pfam" id="PF04151">
    <property type="entry name" value="PPC"/>
    <property type="match status" value="1"/>
</dbReference>